<dbReference type="Gene3D" id="2.160.10.10">
    <property type="entry name" value="Hexapeptide repeat proteins"/>
    <property type="match status" value="1"/>
</dbReference>
<dbReference type="PANTHER" id="PTHR43300">
    <property type="entry name" value="ACETYLTRANSFERASE"/>
    <property type="match status" value="1"/>
</dbReference>
<dbReference type="EMBL" id="JACICY010000004">
    <property type="protein sequence ID" value="MBB3860664.1"/>
    <property type="molecule type" value="Genomic_DNA"/>
</dbReference>
<organism evidence="2 3">
    <name type="scientific">Novosphingobium hassiacum</name>
    <dbReference type="NCBI Taxonomy" id="173676"/>
    <lineage>
        <taxon>Bacteria</taxon>
        <taxon>Pseudomonadati</taxon>
        <taxon>Pseudomonadota</taxon>
        <taxon>Alphaproteobacteria</taxon>
        <taxon>Sphingomonadales</taxon>
        <taxon>Sphingomonadaceae</taxon>
        <taxon>Novosphingobium</taxon>
    </lineage>
</organism>
<keyword evidence="2" id="KW-0808">Transferase</keyword>
<evidence type="ECO:0000256" key="1">
    <source>
        <dbReference type="ARBA" id="ARBA00007274"/>
    </source>
</evidence>
<evidence type="ECO:0000313" key="3">
    <source>
        <dbReference type="Proteomes" id="UP000562395"/>
    </source>
</evidence>
<dbReference type="InterPro" id="IPR011004">
    <property type="entry name" value="Trimer_LpxA-like_sf"/>
</dbReference>
<protein>
    <submittedName>
        <fullName evidence="2">Acetyltransferase-like isoleucine patch superfamily enzyme</fullName>
    </submittedName>
</protein>
<proteinExistence type="inferred from homology"/>
<dbReference type="InterPro" id="IPR050179">
    <property type="entry name" value="Trans_hexapeptide_repeat"/>
</dbReference>
<accession>A0A7W5ZWR1</accession>
<dbReference type="GO" id="GO:0016740">
    <property type="term" value="F:transferase activity"/>
    <property type="evidence" value="ECO:0007669"/>
    <property type="project" value="UniProtKB-KW"/>
</dbReference>
<dbReference type="AlphaFoldDB" id="A0A7W5ZWR1"/>
<keyword evidence="3" id="KW-1185">Reference proteome</keyword>
<dbReference type="SUPFAM" id="SSF51161">
    <property type="entry name" value="Trimeric LpxA-like enzymes"/>
    <property type="match status" value="1"/>
</dbReference>
<sequence length="134" mass="15051">MTAIQRRNVRRETLRQKWQRIVRRVVWQMDIHPSARIAATANIDRTWPKGVHIGADCLIDDYAIILTHDTTRGLYLDTYVGDGTVIGPRAIVLPGVRVGHHCRIEAGAVIVRDIPDHCVVKGNPMIIEPGHHTA</sequence>
<name>A0A7W5ZWR1_9SPHN</name>
<evidence type="ECO:0000313" key="2">
    <source>
        <dbReference type="EMBL" id="MBB3860664.1"/>
    </source>
</evidence>
<dbReference type="Pfam" id="PF00132">
    <property type="entry name" value="Hexapep"/>
    <property type="match status" value="1"/>
</dbReference>
<gene>
    <name evidence="2" type="ORF">GGQ88_001933</name>
</gene>
<reference evidence="2 3" key="1">
    <citation type="submission" date="2020-08" db="EMBL/GenBank/DDBJ databases">
        <title>Genomic Encyclopedia of Type Strains, Phase IV (KMG-IV): sequencing the most valuable type-strain genomes for metagenomic binning, comparative biology and taxonomic classification.</title>
        <authorList>
            <person name="Goeker M."/>
        </authorList>
    </citation>
    <scope>NUCLEOTIDE SEQUENCE [LARGE SCALE GENOMIC DNA]</scope>
    <source>
        <strain evidence="2 3">DSM 14552</strain>
    </source>
</reference>
<dbReference type="Proteomes" id="UP000562395">
    <property type="component" value="Unassembled WGS sequence"/>
</dbReference>
<comment type="similarity">
    <text evidence="1">Belongs to the transferase hexapeptide repeat family.</text>
</comment>
<comment type="caution">
    <text evidence="2">The sequence shown here is derived from an EMBL/GenBank/DDBJ whole genome shotgun (WGS) entry which is preliminary data.</text>
</comment>
<dbReference type="PANTHER" id="PTHR43300:SF7">
    <property type="entry name" value="UDP-N-ACETYLBACILLOSAMINE N-ACETYLTRANSFERASE"/>
    <property type="match status" value="1"/>
</dbReference>
<dbReference type="RefSeq" id="WP_183612942.1">
    <property type="nucleotide sequence ID" value="NZ_JACICY010000004.1"/>
</dbReference>
<dbReference type="InterPro" id="IPR001451">
    <property type="entry name" value="Hexapep"/>
</dbReference>